<protein>
    <submittedName>
        <fullName evidence="2">Uncharacterized protein</fullName>
    </submittedName>
</protein>
<name>A0A086KPW7_TOXGO</name>
<dbReference type="EMBL" id="AHZU02000276">
    <property type="protein sequence ID" value="KFG46435.1"/>
    <property type="molecule type" value="Genomic_DNA"/>
</dbReference>
<comment type="caution">
    <text evidence="2">The sequence shown here is derived from an EMBL/GenBank/DDBJ whole genome shotgun (WGS) entry which is preliminary data.</text>
</comment>
<dbReference type="Proteomes" id="UP000028837">
    <property type="component" value="Unassembled WGS sequence"/>
</dbReference>
<accession>A0A086KPW7</accession>
<dbReference type="AlphaFoldDB" id="A0A086KPW7"/>
<organism evidence="2 3">
    <name type="scientific">Toxoplasma gondii GAB2-2007-GAL-DOM2</name>
    <dbReference type="NCBI Taxonomy" id="1130820"/>
    <lineage>
        <taxon>Eukaryota</taxon>
        <taxon>Sar</taxon>
        <taxon>Alveolata</taxon>
        <taxon>Apicomplexa</taxon>
        <taxon>Conoidasida</taxon>
        <taxon>Coccidia</taxon>
        <taxon>Eucoccidiorida</taxon>
        <taxon>Eimeriorina</taxon>
        <taxon>Sarcocystidae</taxon>
        <taxon>Toxoplasma</taxon>
    </lineage>
</organism>
<proteinExistence type="predicted"/>
<evidence type="ECO:0000256" key="1">
    <source>
        <dbReference type="SAM" id="MobiDB-lite"/>
    </source>
</evidence>
<evidence type="ECO:0000313" key="2">
    <source>
        <dbReference type="EMBL" id="KFG46435.1"/>
    </source>
</evidence>
<evidence type="ECO:0000313" key="3">
    <source>
        <dbReference type="Proteomes" id="UP000028837"/>
    </source>
</evidence>
<dbReference type="VEuPathDB" id="ToxoDB:TGDOM2_248860"/>
<feature type="region of interest" description="Disordered" evidence="1">
    <location>
        <begin position="80"/>
        <end position="104"/>
    </location>
</feature>
<reference evidence="2 3" key="1">
    <citation type="submission" date="2014-02" db="EMBL/GenBank/DDBJ databases">
        <authorList>
            <person name="Sibley D."/>
            <person name="Venepally P."/>
            <person name="Karamycheva S."/>
            <person name="Hadjithomas M."/>
            <person name="Khan A."/>
            <person name="Brunk B."/>
            <person name="Roos D."/>
            <person name="Caler E."/>
            <person name="Lorenzi H."/>
        </authorList>
    </citation>
    <scope>NUCLEOTIDE SEQUENCE [LARGE SCALE GENOMIC DNA]</scope>
    <source>
        <strain evidence="2 3">GAB2-2007-GAL-DOM2</strain>
    </source>
</reference>
<gene>
    <name evidence="2" type="ORF">TGDOM2_248860</name>
</gene>
<dbReference type="OrthoDB" id="10546911at2759"/>
<sequence>MCVAEGHVRRIRENQRRVKRVTRGEGGSFLVLKRRRQLYWARRHAREVEKKVDWAAVAQLRCGQLKRLMEALDSNAALEARRQREAHKQRGDATADSEDRRTER</sequence>